<organism evidence="8 9">
    <name type="scientific">Rhodanobacter humi</name>
    <dbReference type="NCBI Taxonomy" id="1888173"/>
    <lineage>
        <taxon>Bacteria</taxon>
        <taxon>Pseudomonadati</taxon>
        <taxon>Pseudomonadota</taxon>
        <taxon>Gammaproteobacteria</taxon>
        <taxon>Lysobacterales</taxon>
        <taxon>Rhodanobacteraceae</taxon>
        <taxon>Rhodanobacter</taxon>
    </lineage>
</organism>
<evidence type="ECO:0000256" key="2">
    <source>
        <dbReference type="ARBA" id="ARBA00022618"/>
    </source>
</evidence>
<dbReference type="InterPro" id="IPR043129">
    <property type="entry name" value="ATPase_NBD"/>
</dbReference>
<dbReference type="Gene3D" id="3.30.420.40">
    <property type="match status" value="2"/>
</dbReference>
<sequence length="412" mass="43480">MKTRNDKQLVVGLDIGTSKVTAIVGEYEPGEPITVIGIGTHVSRGMRKGMVVDIESTVHSIQRAVEEAELMAGCDIRSVCASISGSHLETRNSHGNAAIRDREVTPGDLEQVLEAASAVAIPADHKVLYKEPQEYRIDGQDGIRSPVGMSGVRLEANVHLVTGAAAAVQNITKSIQRCGLSVDELVPSALASAKAVLTDDERELGVCLVDIGAGTTDIAIYTQGSIRYTASLPIGGDQVTGDIAYGVHTPTAHAEEIKIKYACAQTGLAHAEETIQVPSVGDRPPRRLARQALAQSVQARYEEIFEMVQDKLRSSGYDSLVAAGVVLTGGASKMEGALELAEEIFHKMVRLGVPQEISGLGEVISSPLHATGVGLLLHGSRHNAPVRGGAGPALGNVGGLLGKWRSWLTKNF</sequence>
<dbReference type="InterPro" id="IPR020823">
    <property type="entry name" value="Cell_div_FtsA"/>
</dbReference>
<dbReference type="PIRSF" id="PIRSF003101">
    <property type="entry name" value="FtsA"/>
    <property type="match status" value="1"/>
</dbReference>
<dbReference type="Pfam" id="PF02491">
    <property type="entry name" value="SHS2_FTSA"/>
    <property type="match status" value="1"/>
</dbReference>
<feature type="domain" description="SHS2" evidence="7">
    <location>
        <begin position="10"/>
        <end position="196"/>
    </location>
</feature>
<dbReference type="SMART" id="SM00842">
    <property type="entry name" value="FtsA"/>
    <property type="match status" value="1"/>
</dbReference>
<evidence type="ECO:0000256" key="1">
    <source>
        <dbReference type="ARBA" id="ARBA00022475"/>
    </source>
</evidence>
<comment type="function">
    <text evidence="5 6">Cell division protein that is involved in the assembly of the Z ring. May serve as a membrane anchor for the Z ring.</text>
</comment>
<evidence type="ECO:0000259" key="7">
    <source>
        <dbReference type="SMART" id="SM00842"/>
    </source>
</evidence>
<dbReference type="SUPFAM" id="SSF53067">
    <property type="entry name" value="Actin-like ATPase domain"/>
    <property type="match status" value="2"/>
</dbReference>
<keyword evidence="9" id="KW-1185">Reference proteome</keyword>
<comment type="similarity">
    <text evidence="5 6">Belongs to the FtsA/MreB family.</text>
</comment>
<dbReference type="Proteomes" id="UP001562159">
    <property type="component" value="Unassembled WGS sequence"/>
</dbReference>
<accession>A0ABV4ARF4</accession>
<dbReference type="GO" id="GO:0051301">
    <property type="term" value="P:cell division"/>
    <property type="evidence" value="ECO:0007669"/>
    <property type="project" value="UniProtKB-KW"/>
</dbReference>
<dbReference type="PANTHER" id="PTHR32432:SF4">
    <property type="entry name" value="CELL DIVISION PROTEIN FTSA"/>
    <property type="match status" value="1"/>
</dbReference>
<keyword evidence="1 5" id="KW-1003">Cell membrane</keyword>
<keyword evidence="2 5" id="KW-0132">Cell division</keyword>
<evidence type="ECO:0000256" key="4">
    <source>
        <dbReference type="ARBA" id="ARBA00023306"/>
    </source>
</evidence>
<dbReference type="CDD" id="cd24048">
    <property type="entry name" value="ASKHA_NBD_FtsA"/>
    <property type="match status" value="1"/>
</dbReference>
<dbReference type="HAMAP" id="MF_02033">
    <property type="entry name" value="FtsA"/>
    <property type="match status" value="1"/>
</dbReference>
<reference evidence="8 9" key="1">
    <citation type="submission" date="2024-07" db="EMBL/GenBank/DDBJ databases">
        <title>Molecular mechanisms and environmental adaptations of flagellar loss and biofilm growth of Rhodanobacter under environmental stress.</title>
        <authorList>
            <person name="Chen M."/>
        </authorList>
    </citation>
    <scope>NUCLEOTIDE SEQUENCE [LARGE SCALE GENOMIC DNA]</scope>
    <source>
        <strain evidence="8 9">RS22</strain>
    </source>
</reference>
<evidence type="ECO:0000256" key="6">
    <source>
        <dbReference type="PIRNR" id="PIRNR003101"/>
    </source>
</evidence>
<comment type="subunit">
    <text evidence="5">Self-interacts. Interacts with FtsZ.</text>
</comment>
<keyword evidence="3 5" id="KW-0472">Membrane</keyword>
<dbReference type="InterPro" id="IPR003494">
    <property type="entry name" value="SHS2_FtsA"/>
</dbReference>
<dbReference type="NCBIfam" id="NF007009">
    <property type="entry name" value="PRK09472.1"/>
    <property type="match status" value="1"/>
</dbReference>
<evidence type="ECO:0000313" key="9">
    <source>
        <dbReference type="Proteomes" id="UP001562159"/>
    </source>
</evidence>
<comment type="subcellular location">
    <subcellularLocation>
        <location evidence="5">Cell membrane</location>
        <topology evidence="5">Peripheral membrane protein</topology>
        <orientation evidence="5">Cytoplasmic side</orientation>
    </subcellularLocation>
    <text evidence="5">Localizes to the Z ring in an FtsZ-dependent manner. Targeted to the membrane through a conserved C-terminal amphipathic helix.</text>
</comment>
<protein>
    <recommendedName>
        <fullName evidence="5 6">Cell division protein FtsA</fullName>
    </recommendedName>
</protein>
<dbReference type="Pfam" id="PF14450">
    <property type="entry name" value="FtsA"/>
    <property type="match status" value="2"/>
</dbReference>
<dbReference type="InterPro" id="IPR050696">
    <property type="entry name" value="FtsA/MreB"/>
</dbReference>
<dbReference type="NCBIfam" id="TIGR01174">
    <property type="entry name" value="ftsA"/>
    <property type="match status" value="1"/>
</dbReference>
<dbReference type="EMBL" id="JBGBPY010000001">
    <property type="protein sequence ID" value="MEY2181971.1"/>
    <property type="molecule type" value="Genomic_DNA"/>
</dbReference>
<comment type="caution">
    <text evidence="8">The sequence shown here is derived from an EMBL/GenBank/DDBJ whole genome shotgun (WGS) entry which is preliminary data.</text>
</comment>
<keyword evidence="4 5" id="KW-0131">Cell cycle</keyword>
<dbReference type="PANTHER" id="PTHR32432">
    <property type="entry name" value="CELL DIVISION PROTEIN FTSA-RELATED"/>
    <property type="match status" value="1"/>
</dbReference>
<name>A0ABV4ARF4_9GAMM</name>
<gene>
    <name evidence="5 8" type="primary">ftsA</name>
    <name evidence="8" type="ORF">AB7878_06035</name>
</gene>
<evidence type="ECO:0000256" key="3">
    <source>
        <dbReference type="ARBA" id="ARBA00023136"/>
    </source>
</evidence>
<evidence type="ECO:0000256" key="5">
    <source>
        <dbReference type="HAMAP-Rule" id="MF_02033"/>
    </source>
</evidence>
<evidence type="ECO:0000313" key="8">
    <source>
        <dbReference type="EMBL" id="MEY2181971.1"/>
    </source>
</evidence>
<proteinExistence type="inferred from homology"/>